<evidence type="ECO:0000256" key="4">
    <source>
        <dbReference type="ARBA" id="ARBA00023125"/>
    </source>
</evidence>
<dbReference type="SUPFAM" id="SSF88659">
    <property type="entry name" value="Sigma3 and sigma4 domains of RNA polymerase sigma factors"/>
    <property type="match status" value="1"/>
</dbReference>
<evidence type="ECO:0000256" key="3">
    <source>
        <dbReference type="ARBA" id="ARBA00023082"/>
    </source>
</evidence>
<dbReference type="SUPFAM" id="SSF88946">
    <property type="entry name" value="Sigma2 domain of RNA polymerase sigma factors"/>
    <property type="match status" value="1"/>
</dbReference>
<dbReference type="InterPro" id="IPR007627">
    <property type="entry name" value="RNA_pol_sigma70_r2"/>
</dbReference>
<proteinExistence type="inferred from homology"/>
<evidence type="ECO:0000259" key="7">
    <source>
        <dbReference type="Pfam" id="PF04542"/>
    </source>
</evidence>
<comment type="caution">
    <text evidence="9">The sequence shown here is derived from an EMBL/GenBank/DDBJ whole genome shotgun (WGS) entry which is preliminary data.</text>
</comment>
<keyword evidence="10" id="KW-1185">Reference proteome</keyword>
<dbReference type="GO" id="GO:0006352">
    <property type="term" value="P:DNA-templated transcription initiation"/>
    <property type="evidence" value="ECO:0007669"/>
    <property type="project" value="InterPro"/>
</dbReference>
<organism evidence="9 10">
    <name type="scientific">Streptomyces griseorubiginosus</name>
    <dbReference type="NCBI Taxonomy" id="67304"/>
    <lineage>
        <taxon>Bacteria</taxon>
        <taxon>Bacillati</taxon>
        <taxon>Actinomycetota</taxon>
        <taxon>Actinomycetes</taxon>
        <taxon>Kitasatosporales</taxon>
        <taxon>Streptomycetaceae</taxon>
        <taxon>Streptomyces</taxon>
    </lineage>
</organism>
<dbReference type="NCBIfam" id="TIGR02937">
    <property type="entry name" value="sigma70-ECF"/>
    <property type="match status" value="1"/>
</dbReference>
<gene>
    <name evidence="9" type="ORF">AQJ54_09930</name>
</gene>
<feature type="domain" description="RNA polymerase sigma-70 region 2" evidence="7">
    <location>
        <begin position="23"/>
        <end position="91"/>
    </location>
</feature>
<evidence type="ECO:0000256" key="1">
    <source>
        <dbReference type="ARBA" id="ARBA00010641"/>
    </source>
</evidence>
<evidence type="ECO:0000256" key="5">
    <source>
        <dbReference type="ARBA" id="ARBA00023163"/>
    </source>
</evidence>
<protein>
    <recommendedName>
        <fullName evidence="6">RNA polymerase sigma factor</fullName>
    </recommendedName>
</protein>
<evidence type="ECO:0000259" key="8">
    <source>
        <dbReference type="Pfam" id="PF04545"/>
    </source>
</evidence>
<dbReference type="EMBL" id="LMWV01000006">
    <property type="protein sequence ID" value="KUN68261.1"/>
    <property type="molecule type" value="Genomic_DNA"/>
</dbReference>
<feature type="domain" description="RNA polymerase sigma-70 region 4" evidence="8">
    <location>
        <begin position="123"/>
        <end position="172"/>
    </location>
</feature>
<dbReference type="InterPro" id="IPR014284">
    <property type="entry name" value="RNA_pol_sigma-70_dom"/>
</dbReference>
<dbReference type="InterPro" id="IPR013324">
    <property type="entry name" value="RNA_pol_sigma_r3/r4-like"/>
</dbReference>
<comment type="similarity">
    <text evidence="1 6">Belongs to the sigma-70 factor family. ECF subfamily.</text>
</comment>
<reference evidence="9 10" key="1">
    <citation type="submission" date="2015-10" db="EMBL/GenBank/DDBJ databases">
        <title>Draft genome sequence of Streptomyces griseorubiginosus DSM 40469, type strain for the species Streptomyces griseorubiginosus.</title>
        <authorList>
            <person name="Ruckert C."/>
            <person name="Winkler A."/>
            <person name="Kalinowski J."/>
            <person name="Kampfer P."/>
            <person name="Glaeser S."/>
        </authorList>
    </citation>
    <scope>NUCLEOTIDE SEQUENCE [LARGE SCALE GENOMIC DNA]</scope>
    <source>
        <strain evidence="9 10">DSM 40469</strain>
    </source>
</reference>
<evidence type="ECO:0000313" key="10">
    <source>
        <dbReference type="Proteomes" id="UP000054375"/>
    </source>
</evidence>
<evidence type="ECO:0000313" key="9">
    <source>
        <dbReference type="EMBL" id="KUN68261.1"/>
    </source>
</evidence>
<dbReference type="Gene3D" id="1.10.1740.10">
    <property type="match status" value="1"/>
</dbReference>
<dbReference type="Pfam" id="PF04542">
    <property type="entry name" value="Sigma70_r2"/>
    <property type="match status" value="1"/>
</dbReference>
<dbReference type="RefSeq" id="WP_062025063.1">
    <property type="nucleotide sequence ID" value="NZ_JBEPAT010000042.1"/>
</dbReference>
<dbReference type="GO" id="GO:0016987">
    <property type="term" value="F:sigma factor activity"/>
    <property type="evidence" value="ECO:0007669"/>
    <property type="project" value="UniProtKB-KW"/>
</dbReference>
<dbReference type="PROSITE" id="PS01063">
    <property type="entry name" value="SIGMA70_ECF"/>
    <property type="match status" value="1"/>
</dbReference>
<dbReference type="PANTHER" id="PTHR43133">
    <property type="entry name" value="RNA POLYMERASE ECF-TYPE SIGMA FACTO"/>
    <property type="match status" value="1"/>
</dbReference>
<dbReference type="AlphaFoldDB" id="A0A117R305"/>
<accession>A0A117R305</accession>
<dbReference type="Proteomes" id="UP000054375">
    <property type="component" value="Unassembled WGS sequence"/>
</dbReference>
<keyword evidence="4 6" id="KW-0238">DNA-binding</keyword>
<dbReference type="Pfam" id="PF04545">
    <property type="entry name" value="Sigma70_r4"/>
    <property type="match status" value="1"/>
</dbReference>
<dbReference type="PANTHER" id="PTHR43133:SF52">
    <property type="entry name" value="ECF RNA POLYMERASE SIGMA FACTOR SIGL"/>
    <property type="match status" value="1"/>
</dbReference>
<evidence type="ECO:0000256" key="6">
    <source>
        <dbReference type="RuleBase" id="RU000716"/>
    </source>
</evidence>
<dbReference type="InterPro" id="IPR000838">
    <property type="entry name" value="RNA_pol_sigma70_ECF_CS"/>
</dbReference>
<keyword evidence="3 6" id="KW-0731">Sigma factor</keyword>
<dbReference type="CDD" id="cd06171">
    <property type="entry name" value="Sigma70_r4"/>
    <property type="match status" value="1"/>
</dbReference>
<dbReference type="InterPro" id="IPR007630">
    <property type="entry name" value="RNA_pol_sigma70_r4"/>
</dbReference>
<dbReference type="Gene3D" id="1.10.10.10">
    <property type="entry name" value="Winged helix-like DNA-binding domain superfamily/Winged helix DNA-binding domain"/>
    <property type="match status" value="1"/>
</dbReference>
<dbReference type="InterPro" id="IPR039425">
    <property type="entry name" value="RNA_pol_sigma-70-like"/>
</dbReference>
<keyword evidence="5 6" id="KW-0804">Transcription</keyword>
<keyword evidence="2 6" id="KW-0805">Transcription regulation</keyword>
<evidence type="ECO:0000256" key="2">
    <source>
        <dbReference type="ARBA" id="ARBA00023015"/>
    </source>
</evidence>
<accession>A0A117PC97</accession>
<dbReference type="InterPro" id="IPR013325">
    <property type="entry name" value="RNA_pol_sigma_r2"/>
</dbReference>
<name>A0A117R305_9ACTN</name>
<dbReference type="InterPro" id="IPR036388">
    <property type="entry name" value="WH-like_DNA-bd_sf"/>
</dbReference>
<dbReference type="GO" id="GO:0003677">
    <property type="term" value="F:DNA binding"/>
    <property type="evidence" value="ECO:0007669"/>
    <property type="project" value="UniProtKB-KW"/>
</dbReference>
<sequence>MIANEQQENRECPDGGQAFARVIYQTHGTALLQFAQGLTLGDVHGAEDIVQEAVLRAWRHADRLTSTPGLTRPWLFTVVRRLAIDAHRTRRARPADLIPTALDREVVSDSSERTLTSQVLTRALAELDRPHREVLVHRYCLDRSIEETAAELNLPQGTVKSRSSHALRALRHALTSLGAAGPAALR</sequence>